<protein>
    <submittedName>
        <fullName evidence="2">Uncharacterized protein</fullName>
    </submittedName>
</protein>
<gene>
    <name evidence="2" type="ORF">NMOB1V02_LOCUS10952</name>
</gene>
<sequence length="186" mass="20268">MMTETVYMARVTMEGVPQLPNNNSNNISRYPGAESTGVPNFPVASKSAGHIRVHHQQQQQQQKKPAVAQHRPASVGPGIPVNNSGTDASAVPIKVGIAGQMPNARTSARDFIAHNGLPPGRRSVPNTRYIPNNAAKSEASNSSNSHTYQQMYNHVMYRHQAQLVAARMPAPQPPSRLWQHSKPGNR</sequence>
<proteinExistence type="predicted"/>
<evidence type="ECO:0000256" key="1">
    <source>
        <dbReference type="SAM" id="MobiDB-lite"/>
    </source>
</evidence>
<feature type="region of interest" description="Disordered" evidence="1">
    <location>
        <begin position="47"/>
        <end position="85"/>
    </location>
</feature>
<evidence type="ECO:0000313" key="2">
    <source>
        <dbReference type="EMBL" id="CAD7283336.1"/>
    </source>
</evidence>
<keyword evidence="3" id="KW-1185">Reference proteome</keyword>
<feature type="non-terminal residue" evidence="2">
    <location>
        <position position="1"/>
    </location>
</feature>
<evidence type="ECO:0000313" key="3">
    <source>
        <dbReference type="Proteomes" id="UP000678499"/>
    </source>
</evidence>
<dbReference type="EMBL" id="OA887278">
    <property type="protein sequence ID" value="CAD7283336.1"/>
    <property type="molecule type" value="Genomic_DNA"/>
</dbReference>
<dbReference type="AlphaFoldDB" id="A0A7R9BZ37"/>
<dbReference type="Proteomes" id="UP000678499">
    <property type="component" value="Unassembled WGS sequence"/>
</dbReference>
<feature type="region of interest" description="Disordered" evidence="1">
    <location>
        <begin position="166"/>
        <end position="186"/>
    </location>
</feature>
<reference evidence="2" key="1">
    <citation type="submission" date="2020-11" db="EMBL/GenBank/DDBJ databases">
        <authorList>
            <person name="Tran Van P."/>
        </authorList>
    </citation>
    <scope>NUCLEOTIDE SEQUENCE</scope>
</reference>
<dbReference type="EMBL" id="CAJPEX010005241">
    <property type="protein sequence ID" value="CAG0923488.1"/>
    <property type="molecule type" value="Genomic_DNA"/>
</dbReference>
<organism evidence="2">
    <name type="scientific">Notodromas monacha</name>
    <dbReference type="NCBI Taxonomy" id="399045"/>
    <lineage>
        <taxon>Eukaryota</taxon>
        <taxon>Metazoa</taxon>
        <taxon>Ecdysozoa</taxon>
        <taxon>Arthropoda</taxon>
        <taxon>Crustacea</taxon>
        <taxon>Oligostraca</taxon>
        <taxon>Ostracoda</taxon>
        <taxon>Podocopa</taxon>
        <taxon>Podocopida</taxon>
        <taxon>Cypridocopina</taxon>
        <taxon>Cypridoidea</taxon>
        <taxon>Cyprididae</taxon>
        <taxon>Notodromas</taxon>
    </lineage>
</organism>
<accession>A0A7R9BZ37</accession>
<name>A0A7R9BZ37_9CRUS</name>